<organism evidence="2">
    <name type="scientific">Rosellinia necatrix</name>
    <name type="common">White root-rot fungus</name>
    <dbReference type="NCBI Taxonomy" id="77044"/>
    <lineage>
        <taxon>Eukaryota</taxon>
        <taxon>Fungi</taxon>
        <taxon>Dikarya</taxon>
        <taxon>Ascomycota</taxon>
        <taxon>Pezizomycotina</taxon>
        <taxon>Sordariomycetes</taxon>
        <taxon>Xylariomycetidae</taxon>
        <taxon>Xylariales</taxon>
        <taxon>Xylariaceae</taxon>
        <taxon>Rosellinia</taxon>
    </lineage>
</organism>
<feature type="transmembrane region" description="Helical" evidence="1">
    <location>
        <begin position="318"/>
        <end position="344"/>
    </location>
</feature>
<dbReference type="OMA" id="YQRIPGF"/>
<gene>
    <name evidence="2" type="ORF">SAMD00023353_0104910</name>
</gene>
<dbReference type="Proteomes" id="UP000054516">
    <property type="component" value="Unassembled WGS sequence"/>
</dbReference>
<keyword evidence="1" id="KW-0472">Membrane</keyword>
<dbReference type="AlphaFoldDB" id="A0A1S7UIA3"/>
<feature type="transmembrane region" description="Helical" evidence="1">
    <location>
        <begin position="147"/>
        <end position="168"/>
    </location>
</feature>
<name>A0A1S7UIA3_ROSNE</name>
<keyword evidence="1" id="KW-0812">Transmembrane</keyword>
<sequence>MYRDIATTLYKRGEASMDGYQMPGWAWGIFALNTIIFVPIFLVVTYTFQHIYPTLAIVEDPSPPAYDPVSLNEDGQSIAEDGFPTTDAAAVSAAPAITSSLRSTHRAVYSIAGWRSLFRGYASYLFLVVSMGLVAGIFVGIGVPSLVAAPLIAVTVAQPYAAWTHIVISTPSSKYFWQRLPPFKRAFQATALPIVLNVFAAELATFVPSLLARVLKMNAWDPSEPSKLPQYNGDDAWKGVVVLLAALAVQVLLVIPTQVVLTRVQASFLPEENDTIVPFDRSFGGKVEPAIVGGKGYINMIDAWKSFSRASWIRLVKLYVKIFFIVVAVSFAWIAILIPEYILIANNSRKVDEL</sequence>
<keyword evidence="3" id="KW-1185">Reference proteome</keyword>
<reference evidence="2" key="1">
    <citation type="submission" date="2016-03" db="EMBL/GenBank/DDBJ databases">
        <title>Draft genome sequence of Rosellinia necatrix.</title>
        <authorList>
            <person name="Kanematsu S."/>
        </authorList>
    </citation>
    <scope>NUCLEOTIDE SEQUENCE [LARGE SCALE GENOMIC DNA]</scope>
    <source>
        <strain evidence="2">W97</strain>
    </source>
</reference>
<dbReference type="OrthoDB" id="2896006at2759"/>
<feature type="transmembrane region" description="Helical" evidence="1">
    <location>
        <begin position="236"/>
        <end position="255"/>
    </location>
</feature>
<dbReference type="STRING" id="77044.A0A1S7UIA3"/>
<dbReference type="EMBL" id="DF977446">
    <property type="protein sequence ID" value="GAP82960.1"/>
    <property type="molecule type" value="Genomic_DNA"/>
</dbReference>
<proteinExistence type="predicted"/>
<protein>
    <submittedName>
        <fullName evidence="2">Putative ubiquitin carrier protein</fullName>
    </submittedName>
</protein>
<evidence type="ECO:0000256" key="1">
    <source>
        <dbReference type="SAM" id="Phobius"/>
    </source>
</evidence>
<feature type="transmembrane region" description="Helical" evidence="1">
    <location>
        <begin position="189"/>
        <end position="211"/>
    </location>
</feature>
<evidence type="ECO:0000313" key="2">
    <source>
        <dbReference type="EMBL" id="GAP82960.1"/>
    </source>
</evidence>
<feature type="transmembrane region" description="Helical" evidence="1">
    <location>
        <begin position="25"/>
        <end position="48"/>
    </location>
</feature>
<feature type="transmembrane region" description="Helical" evidence="1">
    <location>
        <begin position="121"/>
        <end position="141"/>
    </location>
</feature>
<evidence type="ECO:0000313" key="3">
    <source>
        <dbReference type="Proteomes" id="UP000054516"/>
    </source>
</evidence>
<accession>A0A1S7UIA3</accession>
<keyword evidence="1" id="KW-1133">Transmembrane helix</keyword>